<comment type="catalytic activity">
    <reaction evidence="10">
        <text>O-phospho-L-seryl-[protein] + H2O = L-seryl-[protein] + phosphate</text>
        <dbReference type="Rhea" id="RHEA:20629"/>
        <dbReference type="Rhea" id="RHEA-COMP:9863"/>
        <dbReference type="Rhea" id="RHEA-COMP:11604"/>
        <dbReference type="ChEBI" id="CHEBI:15377"/>
        <dbReference type="ChEBI" id="CHEBI:29999"/>
        <dbReference type="ChEBI" id="CHEBI:43474"/>
        <dbReference type="ChEBI" id="CHEBI:83421"/>
        <dbReference type="EC" id="3.1.3.16"/>
    </reaction>
</comment>
<feature type="signal peptide" evidence="14">
    <location>
        <begin position="1"/>
        <end position="18"/>
    </location>
</feature>
<feature type="domain" description="PPM-type phosphatase" evidence="15">
    <location>
        <begin position="31"/>
        <end position="442"/>
    </location>
</feature>
<evidence type="ECO:0000256" key="8">
    <source>
        <dbReference type="ARBA" id="ARBA00022912"/>
    </source>
</evidence>
<evidence type="ECO:0000256" key="7">
    <source>
        <dbReference type="ARBA" id="ARBA00022842"/>
    </source>
</evidence>
<feature type="region of interest" description="Disordered" evidence="13">
    <location>
        <begin position="499"/>
        <end position="526"/>
    </location>
</feature>
<dbReference type="Proteomes" id="UP000008022">
    <property type="component" value="Unassembled WGS sequence"/>
</dbReference>
<comment type="catalytic activity">
    <reaction evidence="11">
        <text>O-phospho-L-threonyl-[protein] + H2O = L-threonyl-[protein] + phosphate</text>
        <dbReference type="Rhea" id="RHEA:47004"/>
        <dbReference type="Rhea" id="RHEA-COMP:11060"/>
        <dbReference type="Rhea" id="RHEA-COMP:11605"/>
        <dbReference type="ChEBI" id="CHEBI:15377"/>
        <dbReference type="ChEBI" id="CHEBI:30013"/>
        <dbReference type="ChEBI" id="CHEBI:43474"/>
        <dbReference type="ChEBI" id="CHEBI:61977"/>
        <dbReference type="EC" id="3.1.3.16"/>
    </reaction>
</comment>
<feature type="compositionally biased region" description="Basic residues" evidence="13">
    <location>
        <begin position="1043"/>
        <end position="1055"/>
    </location>
</feature>
<dbReference type="HOGENOM" id="CLU_253748_0_0_1"/>
<feature type="region of interest" description="Disordered" evidence="13">
    <location>
        <begin position="1001"/>
        <end position="1030"/>
    </location>
</feature>
<sequence length="1410" mass="153775">MVISVPLFSSVLLALVVAVPADFDVGGRLLGVGLCSVRGDPNEHYNPHGDLYLRPFLQLDSVHQFESKFCHGCIDQYQTSINIEVELDLDALKSTSFFGVYDGHGGAEVAMYCAKQFHVMLREEESFLNNLPYAITSVCSRLDDELEAPNVWRASLYPHRSSESSSESSDCFQFLSTGSCANVWRSSEAVSYKLPSYEGSTACVVIIRGNQITVGNVGDSRCVLSKNGQAIDLSTDHKPNVPLERQRILRVGGQVWREKFPAKDSGGEIREQWGPYCIEGKLSTSRALAGIFLTTISGDFAYKNIVYRPQYQMVTHFPDIRVAKITGDTEFLVIASDGICSIQILIVDLNTFFPFRDHMSSQDVVDFVHEKLNSRRQELCQSLINQGKKRECFTEDSQLATNKNIAPNTTTLGEETLHTTCEKLVENCLESRNNATAILVQFKPGADQPIPALPNIQEGSDEVAGGADQPIPVLPNIQQVSDEVAGGTGQPIPVLPDIQEGSDEVAGGAAVAEQHQHNPEGGGEQQLDLDDALDGEALALLSASIRRPAARSLSGMAVARCSGGKPGEEGGCAVAEDEGVELADDDDGERGVGGGDGGSESFRTPARHPPVFFRKASLAMGASASSSVTSKLTNDGENQRVKYASSTMQGYCPTMQDALAVELDLDALRNTSFFGVYDGDGGAEVAMYCAKRFHAMLCEDENYLNNLPNAITSVCSRLDDDLQRSNEWKESLYPRGNGECFQFLKTGVCANLWHSEELGFMLPQQAYRAPLYEGSTACVVIIRGNQITVGNVGDSRCVVSHNGQAIDLSIDHKPTVGSERERILRAGERVLVKRIPVMGSDGRLMRGWGYFELKKNQNIPASQQMVTCDPEFTIVDITADTEFLVIATDGIWGHMSSQDVVDFIRKELHSGEENLRAICEKLLDHCLTSRDNVTVILVRFKPGAAVIPILSDIDEEPVLSDVEEEPHEPQQNPGDGGGGGGGQQDIGGESEELPLAHFPQEYSNSSAPLPMFDSFSGGGTPPIDTDTFLRGSAPSARCLRLHRHRKLRSHRRHRTPPVPLTPTAASSPSTEPLPLPEGGDHPVPPKKKIKVAPLLPERADQPVVTSNSATTTRPQLCAPYDDEIEATLRAMETNPAERPSPYFLETTQGGRMTALVRASMIAFMDEFSRFHELADGTLQRAAYFLDRYLSDLAELTGYKAIDLMGCVCDMYISNSPSPCANPGHYIALVTLRVAEEMRPPPPPPARAEQHGTGTVRVTRVKLLKPRDTLLLGQAYRLITVDEVTRVLQAKKEEKSRRAAAQHHLESKPAGAAGVGINSSGDDHTRPIRPAHFLSVSNSPSPCANPGNYIALVTLRVAEEMRPPLPPPARAERHGTGTVWVTRVKLLKPRDTLLLGQAYRLITVAHAARRW</sequence>
<keyword evidence="8 12" id="KW-0904">Protein phosphatase</keyword>
<reference evidence="17" key="1">
    <citation type="submission" date="2013-06" db="EMBL/GenBank/DDBJ databases">
        <authorList>
            <person name="Zhao Q."/>
        </authorList>
    </citation>
    <scope>NUCLEOTIDE SEQUENCE</scope>
    <source>
        <strain evidence="17">cv. W1943</strain>
    </source>
</reference>
<evidence type="ECO:0000256" key="11">
    <source>
        <dbReference type="ARBA" id="ARBA00048336"/>
    </source>
</evidence>
<evidence type="ECO:0000256" key="12">
    <source>
        <dbReference type="RuleBase" id="RU003465"/>
    </source>
</evidence>
<dbReference type="FunFam" id="3.60.40.10:FF:000056">
    <property type="entry name" value="Probable protein phosphatase 2C 18"/>
    <property type="match status" value="2"/>
</dbReference>
<feature type="compositionally biased region" description="Basic and acidic residues" evidence="13">
    <location>
        <begin position="1293"/>
        <end position="1306"/>
    </location>
</feature>
<feature type="region of interest" description="Disordered" evidence="13">
    <location>
        <begin position="960"/>
        <end position="989"/>
    </location>
</feature>
<evidence type="ECO:0000313" key="16">
    <source>
        <dbReference type="EnsemblPlants" id="ORUFI02G24900.1"/>
    </source>
</evidence>
<dbReference type="PANTHER" id="PTHR13832">
    <property type="entry name" value="PROTEIN PHOSPHATASE 2C"/>
    <property type="match status" value="1"/>
</dbReference>
<dbReference type="CDD" id="cd00143">
    <property type="entry name" value="PP2Cc"/>
    <property type="match status" value="2"/>
</dbReference>
<dbReference type="Gene3D" id="3.60.40.10">
    <property type="entry name" value="PPM-type phosphatase domain"/>
    <property type="match status" value="2"/>
</dbReference>
<evidence type="ECO:0000256" key="2">
    <source>
        <dbReference type="ARBA" id="ARBA00001946"/>
    </source>
</evidence>
<evidence type="ECO:0000256" key="1">
    <source>
        <dbReference type="ARBA" id="ARBA00001936"/>
    </source>
</evidence>
<protein>
    <recommendedName>
        <fullName evidence="4">protein-serine/threonine phosphatase</fullName>
        <ecNumber evidence="4">3.1.3.16</ecNumber>
    </recommendedName>
</protein>
<feature type="region of interest" description="Disordered" evidence="13">
    <location>
        <begin position="1293"/>
        <end position="1329"/>
    </location>
</feature>
<feature type="region of interest" description="Disordered" evidence="13">
    <location>
        <begin position="1043"/>
        <end position="1087"/>
    </location>
</feature>
<evidence type="ECO:0000256" key="13">
    <source>
        <dbReference type="SAM" id="MobiDB-lite"/>
    </source>
</evidence>
<dbReference type="EnsemblPlants" id="ORUFI02G24900.1">
    <property type="protein sequence ID" value="ORUFI02G24900.1"/>
    <property type="gene ID" value="ORUFI02G24900"/>
</dbReference>
<keyword evidence="7" id="KW-0460">Magnesium</keyword>
<comment type="similarity">
    <text evidence="3 12">Belongs to the PP2C family.</text>
</comment>
<evidence type="ECO:0000256" key="10">
    <source>
        <dbReference type="ARBA" id="ARBA00047761"/>
    </source>
</evidence>
<reference evidence="16" key="2">
    <citation type="submission" date="2015-06" db="UniProtKB">
        <authorList>
            <consortium name="EnsemblPlants"/>
        </authorList>
    </citation>
    <scope>IDENTIFICATION</scope>
</reference>
<dbReference type="PROSITE" id="PS01032">
    <property type="entry name" value="PPM_1"/>
    <property type="match status" value="1"/>
</dbReference>
<dbReference type="SUPFAM" id="SSF81606">
    <property type="entry name" value="PP2C-like"/>
    <property type="match status" value="2"/>
</dbReference>
<evidence type="ECO:0000256" key="6">
    <source>
        <dbReference type="ARBA" id="ARBA00022801"/>
    </source>
</evidence>
<feature type="domain" description="PPM-type phosphatase" evidence="15">
    <location>
        <begin position="642"/>
        <end position="940"/>
    </location>
</feature>
<name>A0A0E0NHJ7_ORYRU</name>
<dbReference type="STRING" id="4529.A0A0E0NHJ7"/>
<evidence type="ECO:0000313" key="17">
    <source>
        <dbReference type="Proteomes" id="UP000008022"/>
    </source>
</evidence>
<comment type="cofactor">
    <cofactor evidence="2">
        <name>Mg(2+)</name>
        <dbReference type="ChEBI" id="CHEBI:18420"/>
    </cofactor>
</comment>
<feature type="compositionally biased region" description="Low complexity" evidence="13">
    <location>
        <begin position="1061"/>
        <end position="1072"/>
    </location>
</feature>
<evidence type="ECO:0000256" key="4">
    <source>
        <dbReference type="ARBA" id="ARBA00013081"/>
    </source>
</evidence>
<evidence type="ECO:0000259" key="15">
    <source>
        <dbReference type="PROSITE" id="PS51746"/>
    </source>
</evidence>
<evidence type="ECO:0000256" key="14">
    <source>
        <dbReference type="SAM" id="SignalP"/>
    </source>
</evidence>
<dbReference type="SUPFAM" id="SSF47954">
    <property type="entry name" value="Cyclin-like"/>
    <property type="match status" value="1"/>
</dbReference>
<keyword evidence="17" id="KW-1185">Reference proteome</keyword>
<keyword evidence="14" id="KW-0732">Signal</keyword>
<feature type="compositionally biased region" description="Gly residues" evidence="13">
    <location>
        <begin position="974"/>
        <end position="985"/>
    </location>
</feature>
<evidence type="ECO:0000256" key="9">
    <source>
        <dbReference type="ARBA" id="ARBA00023211"/>
    </source>
</evidence>
<dbReference type="EC" id="3.1.3.16" evidence="4"/>
<dbReference type="Pfam" id="PF00481">
    <property type="entry name" value="PP2C"/>
    <property type="match status" value="2"/>
</dbReference>
<dbReference type="Gramene" id="ORUFI02G24900.1">
    <property type="protein sequence ID" value="ORUFI02G24900.1"/>
    <property type="gene ID" value="ORUFI02G24900"/>
</dbReference>
<dbReference type="InterPro" id="IPR015655">
    <property type="entry name" value="PP2C"/>
</dbReference>
<dbReference type="GO" id="GO:0004722">
    <property type="term" value="F:protein serine/threonine phosphatase activity"/>
    <property type="evidence" value="ECO:0007669"/>
    <property type="project" value="UniProtKB-EC"/>
</dbReference>
<dbReference type="InterPro" id="IPR036915">
    <property type="entry name" value="Cyclin-like_sf"/>
</dbReference>
<organism evidence="16 17">
    <name type="scientific">Oryza rufipogon</name>
    <name type="common">Brownbeard rice</name>
    <name type="synonym">Asian wild rice</name>
    <dbReference type="NCBI Taxonomy" id="4529"/>
    <lineage>
        <taxon>Eukaryota</taxon>
        <taxon>Viridiplantae</taxon>
        <taxon>Streptophyta</taxon>
        <taxon>Embryophyta</taxon>
        <taxon>Tracheophyta</taxon>
        <taxon>Spermatophyta</taxon>
        <taxon>Magnoliopsida</taxon>
        <taxon>Liliopsida</taxon>
        <taxon>Poales</taxon>
        <taxon>Poaceae</taxon>
        <taxon>BOP clade</taxon>
        <taxon>Oryzoideae</taxon>
        <taxon>Oryzeae</taxon>
        <taxon>Oryzinae</taxon>
        <taxon>Oryza</taxon>
    </lineage>
</organism>
<evidence type="ECO:0000256" key="5">
    <source>
        <dbReference type="ARBA" id="ARBA00022723"/>
    </source>
</evidence>
<dbReference type="InterPro" id="IPR001932">
    <property type="entry name" value="PPM-type_phosphatase-like_dom"/>
</dbReference>
<evidence type="ECO:0000256" key="3">
    <source>
        <dbReference type="ARBA" id="ARBA00006702"/>
    </source>
</evidence>
<proteinExistence type="inferred from homology"/>
<comment type="cofactor">
    <cofactor evidence="1">
        <name>Mn(2+)</name>
        <dbReference type="ChEBI" id="CHEBI:29035"/>
    </cofactor>
</comment>
<keyword evidence="5" id="KW-0479">Metal-binding</keyword>
<feature type="chain" id="PRO_5002368798" description="protein-serine/threonine phosphatase" evidence="14">
    <location>
        <begin position="19"/>
        <end position="1410"/>
    </location>
</feature>
<dbReference type="InterPro" id="IPR000222">
    <property type="entry name" value="PP2C_BS"/>
</dbReference>
<keyword evidence="9" id="KW-0464">Manganese</keyword>
<dbReference type="eggNOG" id="KOG0698">
    <property type="taxonomic scope" value="Eukaryota"/>
</dbReference>
<feature type="region of interest" description="Disordered" evidence="13">
    <location>
        <begin position="583"/>
        <end position="606"/>
    </location>
</feature>
<keyword evidence="6 12" id="KW-0378">Hydrolase</keyword>
<accession>A0A0E0NHJ7</accession>
<dbReference type="GO" id="GO:0046872">
    <property type="term" value="F:metal ion binding"/>
    <property type="evidence" value="ECO:0007669"/>
    <property type="project" value="UniProtKB-KW"/>
</dbReference>
<dbReference type="PANTHER" id="PTHR13832:SF285">
    <property type="entry name" value="PROTEIN PHOSPHATASE 2C 22-RELATED"/>
    <property type="match status" value="1"/>
</dbReference>
<dbReference type="InterPro" id="IPR036457">
    <property type="entry name" value="PPM-type-like_dom_sf"/>
</dbReference>
<dbReference type="PROSITE" id="PS51746">
    <property type="entry name" value="PPM_2"/>
    <property type="match status" value="2"/>
</dbReference>
<dbReference type="SMART" id="SM00332">
    <property type="entry name" value="PP2Cc"/>
    <property type="match status" value="2"/>
</dbReference>